<dbReference type="Gene3D" id="3.40.50.2300">
    <property type="match status" value="1"/>
</dbReference>
<dbReference type="SMART" id="SM00421">
    <property type="entry name" value="HTH_LUXR"/>
    <property type="match status" value="1"/>
</dbReference>
<keyword evidence="4" id="KW-1185">Reference proteome</keyword>
<reference evidence="3 4" key="1">
    <citation type="submission" date="2024-01" db="EMBL/GenBank/DDBJ databases">
        <title>Genome mining of biosynthetic gene clusters to explore secondary metabolites of Streptomyces sp.</title>
        <authorList>
            <person name="Baig A."/>
            <person name="Ajitkumar Shintre N."/>
            <person name="Kumar H."/>
            <person name="Anbarasu A."/>
            <person name="Ramaiah S."/>
        </authorList>
    </citation>
    <scope>NUCLEOTIDE SEQUENCE [LARGE SCALE GENOMIC DNA]</scope>
    <source>
        <strain evidence="3 4">A03</strain>
    </source>
</reference>
<accession>A0ABV5DEL9</accession>
<sequence>MLETLPSPSALPVDSLREADQDALDAGHRDGRRNVALLVAGPVIVAGLEALLSRTPGIGTVLQLDPDTLHKPYGPGSLDVLIVTSDQWHLLGDAQDDKAHPLPPVLVVGDPVQDRRSAFGDLPGDGFLSLTDLSQDGLANAIERTLAGEVPMPPKLARELLSMHRIQAPRTHARVTTLTPRENETLQLMASGMSNKQIARALTISTHGAKRLVGSVLAKFDAPNRTAAVVSAVNAGLV</sequence>
<gene>
    <name evidence="3" type="ORF">VSS30_20315</name>
</gene>
<comment type="caution">
    <text evidence="3">The sequence shown here is derived from an EMBL/GenBank/DDBJ whole genome shotgun (WGS) entry which is preliminary data.</text>
</comment>
<dbReference type="CDD" id="cd06170">
    <property type="entry name" value="LuxR_C_like"/>
    <property type="match status" value="1"/>
</dbReference>
<dbReference type="PROSITE" id="PS50043">
    <property type="entry name" value="HTH_LUXR_2"/>
    <property type="match status" value="1"/>
</dbReference>
<dbReference type="PANTHER" id="PTHR43214:SF42">
    <property type="entry name" value="TRANSCRIPTIONAL REGULATORY PROTEIN DESR"/>
    <property type="match status" value="1"/>
</dbReference>
<evidence type="ECO:0000256" key="1">
    <source>
        <dbReference type="ARBA" id="ARBA00023125"/>
    </source>
</evidence>
<dbReference type="Proteomes" id="UP001585018">
    <property type="component" value="Unassembled WGS sequence"/>
</dbReference>
<dbReference type="InterPro" id="IPR016032">
    <property type="entry name" value="Sig_transdc_resp-reg_C-effctor"/>
</dbReference>
<organism evidence="3 4">
    <name type="scientific">Streptomyces parvulus</name>
    <dbReference type="NCBI Taxonomy" id="146923"/>
    <lineage>
        <taxon>Bacteria</taxon>
        <taxon>Bacillati</taxon>
        <taxon>Actinomycetota</taxon>
        <taxon>Actinomycetes</taxon>
        <taxon>Kitasatosporales</taxon>
        <taxon>Streptomycetaceae</taxon>
        <taxon>Streptomyces</taxon>
    </lineage>
</organism>
<name>A0ABV5DEL9_9ACTN</name>
<dbReference type="SUPFAM" id="SSF46894">
    <property type="entry name" value="C-terminal effector domain of the bipartite response regulators"/>
    <property type="match status" value="1"/>
</dbReference>
<dbReference type="Pfam" id="PF00196">
    <property type="entry name" value="GerE"/>
    <property type="match status" value="1"/>
</dbReference>
<dbReference type="RefSeq" id="WP_366085100.1">
    <property type="nucleotide sequence ID" value="NZ_JAYMRR010000010.1"/>
</dbReference>
<evidence type="ECO:0000259" key="2">
    <source>
        <dbReference type="PROSITE" id="PS50043"/>
    </source>
</evidence>
<feature type="domain" description="HTH luxR-type" evidence="2">
    <location>
        <begin position="171"/>
        <end position="236"/>
    </location>
</feature>
<evidence type="ECO:0000313" key="4">
    <source>
        <dbReference type="Proteomes" id="UP001585018"/>
    </source>
</evidence>
<dbReference type="PANTHER" id="PTHR43214">
    <property type="entry name" value="TWO-COMPONENT RESPONSE REGULATOR"/>
    <property type="match status" value="1"/>
</dbReference>
<evidence type="ECO:0000313" key="3">
    <source>
        <dbReference type="EMBL" id="MFB8751148.1"/>
    </source>
</evidence>
<dbReference type="InterPro" id="IPR039420">
    <property type="entry name" value="WalR-like"/>
</dbReference>
<dbReference type="PRINTS" id="PR00038">
    <property type="entry name" value="HTHLUXR"/>
</dbReference>
<dbReference type="InterPro" id="IPR000792">
    <property type="entry name" value="Tscrpt_reg_LuxR_C"/>
</dbReference>
<dbReference type="EMBL" id="JAYMRR010000010">
    <property type="protein sequence ID" value="MFB8751148.1"/>
    <property type="molecule type" value="Genomic_DNA"/>
</dbReference>
<proteinExistence type="predicted"/>
<protein>
    <submittedName>
        <fullName evidence="3">LuxR C-terminal-related transcriptional regulator</fullName>
    </submittedName>
</protein>
<keyword evidence="1" id="KW-0238">DNA-binding</keyword>